<dbReference type="Pfam" id="PF00610">
    <property type="entry name" value="DEP"/>
    <property type="match status" value="1"/>
</dbReference>
<dbReference type="InterPro" id="IPR015506">
    <property type="entry name" value="Dsh/Dvl-rel"/>
</dbReference>
<keyword evidence="3" id="KW-0217">Developmental protein</keyword>
<dbReference type="InterPro" id="IPR036390">
    <property type="entry name" value="WH_DNA-bd_sf"/>
</dbReference>
<feature type="compositionally biased region" description="Low complexity" evidence="7">
    <location>
        <begin position="562"/>
        <end position="586"/>
    </location>
</feature>
<dbReference type="Pfam" id="PF00778">
    <property type="entry name" value="DIX"/>
    <property type="match status" value="1"/>
</dbReference>
<evidence type="ECO:0000256" key="6">
    <source>
        <dbReference type="PROSITE-ProRule" id="PRU00069"/>
    </source>
</evidence>
<feature type="region of interest" description="Disordered" evidence="7">
    <location>
        <begin position="197"/>
        <end position="242"/>
    </location>
</feature>
<keyword evidence="4" id="KW-0963">Cytoplasm</keyword>
<gene>
    <name evidence="11" type="primary">DVL2</name>
</gene>
<dbReference type="SMART" id="SM00049">
    <property type="entry name" value="DEP"/>
    <property type="match status" value="1"/>
</dbReference>
<dbReference type="PROSITE" id="PS50186">
    <property type="entry name" value="DEP"/>
    <property type="match status" value="1"/>
</dbReference>
<dbReference type="PANTHER" id="PTHR10878">
    <property type="entry name" value="SEGMENT POLARITY PROTEIN DISHEVELLED"/>
    <property type="match status" value="1"/>
</dbReference>
<feature type="region of interest" description="Disordered" evidence="7">
    <location>
        <begin position="81"/>
        <end position="124"/>
    </location>
</feature>
<dbReference type="PROSITE" id="PS50106">
    <property type="entry name" value="PDZ"/>
    <property type="match status" value="1"/>
</dbReference>
<dbReference type="Gene3D" id="2.30.42.10">
    <property type="match status" value="1"/>
</dbReference>
<dbReference type="InterPro" id="IPR029071">
    <property type="entry name" value="Ubiquitin-like_domsf"/>
</dbReference>
<evidence type="ECO:0000256" key="3">
    <source>
        <dbReference type="ARBA" id="ARBA00022473"/>
    </source>
</evidence>
<dbReference type="InterPro" id="IPR000591">
    <property type="entry name" value="DEP_dom"/>
</dbReference>
<dbReference type="GO" id="GO:0060070">
    <property type="term" value="P:canonical Wnt signaling pathway"/>
    <property type="evidence" value="ECO:0007669"/>
    <property type="project" value="TreeGrafter"/>
</dbReference>
<dbReference type="FunFam" id="1.10.10.10:FF:000040">
    <property type="entry name" value="segment polarity protein dishevelled homolog DVL-3"/>
    <property type="match status" value="1"/>
</dbReference>
<evidence type="ECO:0000313" key="12">
    <source>
        <dbReference type="Proteomes" id="UP000261540"/>
    </source>
</evidence>
<dbReference type="Proteomes" id="UP000261540">
    <property type="component" value="Unplaced"/>
</dbReference>
<organism evidence="11 12">
    <name type="scientific">Paramormyrops kingsleyae</name>
    <dbReference type="NCBI Taxonomy" id="1676925"/>
    <lineage>
        <taxon>Eukaryota</taxon>
        <taxon>Metazoa</taxon>
        <taxon>Chordata</taxon>
        <taxon>Craniata</taxon>
        <taxon>Vertebrata</taxon>
        <taxon>Euteleostomi</taxon>
        <taxon>Actinopterygii</taxon>
        <taxon>Neopterygii</taxon>
        <taxon>Teleostei</taxon>
        <taxon>Osteoglossocephala</taxon>
        <taxon>Osteoglossomorpha</taxon>
        <taxon>Osteoglossiformes</taxon>
        <taxon>Mormyridae</taxon>
        <taxon>Paramormyrops</taxon>
    </lineage>
</organism>
<evidence type="ECO:0000259" key="8">
    <source>
        <dbReference type="PROSITE" id="PS50106"/>
    </source>
</evidence>
<keyword evidence="5 6" id="KW-0879">Wnt signaling pathway</keyword>
<dbReference type="Pfam" id="PF02377">
    <property type="entry name" value="Dishevelled"/>
    <property type="match status" value="1"/>
</dbReference>
<feature type="compositionally biased region" description="Low complexity" evidence="7">
    <location>
        <begin position="614"/>
        <end position="629"/>
    </location>
</feature>
<keyword evidence="12" id="KW-1185">Reference proteome</keyword>
<dbReference type="CDD" id="cd04438">
    <property type="entry name" value="DEP_dishevelled"/>
    <property type="match status" value="1"/>
</dbReference>
<reference evidence="11" key="1">
    <citation type="submission" date="2025-08" db="UniProtKB">
        <authorList>
            <consortium name="Ensembl"/>
        </authorList>
    </citation>
    <scope>IDENTIFICATION</scope>
</reference>
<dbReference type="SMART" id="SM00228">
    <property type="entry name" value="PDZ"/>
    <property type="match status" value="1"/>
</dbReference>
<evidence type="ECO:0000256" key="5">
    <source>
        <dbReference type="ARBA" id="ARBA00022687"/>
    </source>
</evidence>
<dbReference type="InterPro" id="IPR024580">
    <property type="entry name" value="Dishevelled_C-dom"/>
</dbReference>
<dbReference type="Pfam" id="PF12316">
    <property type="entry name" value="Dsh_C"/>
    <property type="match status" value="1"/>
</dbReference>
<evidence type="ECO:0000259" key="10">
    <source>
        <dbReference type="PROSITE" id="PS50841"/>
    </source>
</evidence>
<evidence type="ECO:0000256" key="1">
    <source>
        <dbReference type="ARBA" id="ARBA00004496"/>
    </source>
</evidence>
<feature type="compositionally biased region" description="Polar residues" evidence="7">
    <location>
        <begin position="206"/>
        <end position="218"/>
    </location>
</feature>
<dbReference type="FunFam" id="2.40.240.130:FF:000001">
    <property type="entry name" value="Segment polarity protein dishevelled homolog DVL-1"/>
    <property type="match status" value="1"/>
</dbReference>
<feature type="compositionally biased region" description="Pro residues" evidence="7">
    <location>
        <begin position="85"/>
        <end position="115"/>
    </location>
</feature>
<dbReference type="SMART" id="SM00021">
    <property type="entry name" value="DAX"/>
    <property type="match status" value="1"/>
</dbReference>
<dbReference type="InterPro" id="IPR001158">
    <property type="entry name" value="DIX"/>
</dbReference>
<dbReference type="InterPro" id="IPR003351">
    <property type="entry name" value="Dishevelled_protein_dom"/>
</dbReference>
<feature type="domain" description="DEP" evidence="9">
    <location>
        <begin position="424"/>
        <end position="498"/>
    </location>
</feature>
<sequence>MAETKIIYHIDEEETPYLVKIPVPAEKITLLDFKQVLNKPNYKFFFKSMDQDFGVVKEEVSDDSAKLPCFNGRVVSWLVSSDGPNPEPPAAAPAPPAEVRPPPSPPPPPLPPPPAERVSGIGDSRPPSFHDPILLLLGIGSCRAAPICPKIHLCSCHLPPSPPGPRMNGQSRLERHLAGYESASTLMSSELDATSFCDSEDDDTMSRFSSTTEQSTASRLLKRHRRRRKQRPPRLERASSFSSVTDSTMSLNIITVTLNMEKYNFLGISIVGQSNERGDGGIYIGSIMKGGAVAADGRIEPGDMLLQVNDINFENMSNDDAVRVLREIVHKPGPIILTVAKCWDPSPQGYFTLPRNEPIRPIDPAAWVSHSVALTGTYPVYPASSYPLRWSVTPPISANPPGFTDFNLSLHSDMASVAKAMASPESGLEVRDRMWLKITIPNAFLGSDVVEWLYHHVEGFQDRREARKYASNLLKAGFIRHTVNKITFSEQCYYIFGDLSDCENYMANLTLNDNDGSSGASDQDTLTPLPLPGATPWPLLHSFPYQYPHPYSSQPPAYHELSSYSYGPGSAGSQHSEGSRSSGSTRSEGDRRRGKGGSSGGGTREEKSPGGGADSRSGSGSESEYSTRSSLRRDHGSATPSEHSHLSQRSLPRAPPPHMPYPPGIPLPYNPMMVMMVPQHPLPAVGGPPGAPPTRDLGSVPPELTASRQSFHLAMGNPSEFFVDVM</sequence>
<dbReference type="GO" id="GO:0005109">
    <property type="term" value="F:frizzled binding"/>
    <property type="evidence" value="ECO:0007669"/>
    <property type="project" value="TreeGrafter"/>
</dbReference>
<evidence type="ECO:0000256" key="7">
    <source>
        <dbReference type="SAM" id="MobiDB-lite"/>
    </source>
</evidence>
<dbReference type="InterPro" id="IPR038207">
    <property type="entry name" value="DIX_dom_sf"/>
</dbReference>
<reference evidence="11" key="2">
    <citation type="submission" date="2025-09" db="UniProtKB">
        <authorList>
            <consortium name="Ensembl"/>
        </authorList>
    </citation>
    <scope>IDENTIFICATION</scope>
</reference>
<dbReference type="SUPFAM" id="SSF54236">
    <property type="entry name" value="Ubiquitin-like"/>
    <property type="match status" value="1"/>
</dbReference>
<dbReference type="SUPFAM" id="SSF46785">
    <property type="entry name" value="Winged helix' DNA-binding domain"/>
    <property type="match status" value="1"/>
</dbReference>
<dbReference type="InterPro" id="IPR008339">
    <property type="entry name" value="Dishevelled_fam"/>
</dbReference>
<dbReference type="InterPro" id="IPR001478">
    <property type="entry name" value="PDZ"/>
</dbReference>
<dbReference type="PROSITE" id="PS50841">
    <property type="entry name" value="DIX"/>
    <property type="match status" value="1"/>
</dbReference>
<dbReference type="SUPFAM" id="SSF50156">
    <property type="entry name" value="PDZ domain-like"/>
    <property type="match status" value="1"/>
</dbReference>
<evidence type="ECO:0000256" key="4">
    <source>
        <dbReference type="ARBA" id="ARBA00022490"/>
    </source>
</evidence>
<comment type="subcellular location">
    <subcellularLocation>
        <location evidence="1">Cytoplasm</location>
    </subcellularLocation>
</comment>
<dbReference type="PRINTS" id="PR01760">
    <property type="entry name" value="DISHEVELLED"/>
</dbReference>
<feature type="domain" description="PDZ" evidence="8">
    <location>
        <begin position="255"/>
        <end position="327"/>
    </location>
</feature>
<feature type="region of interest" description="Disordered" evidence="7">
    <location>
        <begin position="562"/>
        <end position="659"/>
    </location>
</feature>
<name>A0A3B3S034_9TELE</name>
<proteinExistence type="inferred from homology"/>
<dbReference type="Gene3D" id="2.40.240.130">
    <property type="match status" value="1"/>
</dbReference>
<dbReference type="InterPro" id="IPR036034">
    <property type="entry name" value="PDZ_sf"/>
</dbReference>
<accession>A0A3B3S034</accession>
<comment type="similarity">
    <text evidence="2">Belongs to the DSH family.</text>
</comment>
<feature type="domain" description="DIX" evidence="10">
    <location>
        <begin position="1"/>
        <end position="82"/>
    </location>
</feature>
<evidence type="ECO:0000259" key="9">
    <source>
        <dbReference type="PROSITE" id="PS50186"/>
    </source>
</evidence>
<dbReference type="InterPro" id="IPR036388">
    <property type="entry name" value="WH-like_DNA-bd_sf"/>
</dbReference>
<evidence type="ECO:0000256" key="2">
    <source>
        <dbReference type="ARBA" id="ARBA00008735"/>
    </source>
</evidence>
<dbReference type="Gene3D" id="1.10.10.10">
    <property type="entry name" value="Winged helix-like DNA-binding domain superfamily/Winged helix DNA-binding domain"/>
    <property type="match status" value="1"/>
</dbReference>
<dbReference type="Ensembl" id="ENSPKIT00000004197.1">
    <property type="protein sequence ID" value="ENSPKIP00000023510.1"/>
    <property type="gene ID" value="ENSPKIG00000007065.1"/>
</dbReference>
<dbReference type="GeneTree" id="ENSGT00950000182903"/>
<dbReference type="GO" id="GO:0005829">
    <property type="term" value="C:cytosol"/>
    <property type="evidence" value="ECO:0007669"/>
    <property type="project" value="TreeGrafter"/>
</dbReference>
<dbReference type="AlphaFoldDB" id="A0A3B3S034"/>
<dbReference type="PANTHER" id="PTHR10878:SF8">
    <property type="entry name" value="SEGMENT POLARITY PROTEIN DISHEVELLED HOMOLOG DVL-2"/>
    <property type="match status" value="1"/>
</dbReference>
<dbReference type="GO" id="GO:0035556">
    <property type="term" value="P:intracellular signal transduction"/>
    <property type="evidence" value="ECO:0007669"/>
    <property type="project" value="InterPro"/>
</dbReference>
<feature type="compositionally biased region" description="Basic residues" evidence="7">
    <location>
        <begin position="220"/>
        <end position="232"/>
    </location>
</feature>
<protein>
    <submittedName>
        <fullName evidence="11">Dishevelled segment polarity protein 2</fullName>
    </submittedName>
</protein>
<dbReference type="FunFam" id="2.30.42.10:FF:000014">
    <property type="entry name" value="Segment polarity protein dishevelled homolog DVL-3"/>
    <property type="match status" value="1"/>
</dbReference>
<evidence type="ECO:0000313" key="11">
    <source>
        <dbReference type="Ensembl" id="ENSPKIP00000023510.1"/>
    </source>
</evidence>
<dbReference type="CDD" id="cd06717">
    <property type="entry name" value="PDZ_Dishevelled-like"/>
    <property type="match status" value="1"/>
</dbReference>
<dbReference type="Pfam" id="PF00595">
    <property type="entry name" value="PDZ"/>
    <property type="match status" value="1"/>
</dbReference>